<gene>
    <name evidence="2" type="ORF">NEF87_004979</name>
</gene>
<evidence type="ECO:0000313" key="2">
    <source>
        <dbReference type="EMBL" id="UYP48694.1"/>
    </source>
</evidence>
<dbReference type="EMBL" id="CP104013">
    <property type="protein sequence ID" value="UYP48694.1"/>
    <property type="molecule type" value="Genomic_DNA"/>
</dbReference>
<name>A0ABY6I1K1_9ARCH</name>
<organism evidence="2 3">
    <name type="scientific">Candidatus Lokiarchaeum ossiferum</name>
    <dbReference type="NCBI Taxonomy" id="2951803"/>
    <lineage>
        <taxon>Archaea</taxon>
        <taxon>Promethearchaeati</taxon>
        <taxon>Promethearchaeota</taxon>
        <taxon>Promethearchaeia</taxon>
        <taxon>Promethearchaeales</taxon>
        <taxon>Promethearchaeaceae</taxon>
        <taxon>Candidatus Lokiarchaeum</taxon>
    </lineage>
</organism>
<dbReference type="SUPFAM" id="SSF56300">
    <property type="entry name" value="Metallo-dependent phosphatases"/>
    <property type="match status" value="1"/>
</dbReference>
<dbReference type="PANTHER" id="PTHR42850:SF2">
    <property type="entry name" value="BLL5683 PROTEIN"/>
    <property type="match status" value="1"/>
</dbReference>
<dbReference type="InterPro" id="IPR024654">
    <property type="entry name" value="Calcineurin-like_PHP_lpxH"/>
</dbReference>
<sequence length="246" mass="28216">MNNSPRYAILSDIHGNRWALEAVLEDLQKRHTSQIINLGDSIYGPLDPLGTIKLILKWDMISIAGNQDRILFENQYSDNLNVRIIRSKISDIHLDYLKSLPATLHYNGLFLCHGIPKSDNEYLFEHILPDTVEIRSSNELQNIIQEISAKCVCCGHSHLHRNVRLSDGTLILNPGSVGLPAYDDDMPYYHKMETKSPDAHYSVLYQENGIWQVEHHQVSYPWKKAVLMAEKNDRPDWARWLATGMA</sequence>
<dbReference type="PIRSF" id="PIRSF000883">
    <property type="entry name" value="Pesterase_MJ0912"/>
    <property type="match status" value="1"/>
</dbReference>
<dbReference type="InterPro" id="IPR029052">
    <property type="entry name" value="Metallo-depent_PP-like"/>
</dbReference>
<feature type="domain" description="Calcineurin-like phosphoesterase" evidence="1">
    <location>
        <begin position="7"/>
        <end position="185"/>
    </location>
</feature>
<dbReference type="Gene3D" id="3.60.21.10">
    <property type="match status" value="1"/>
</dbReference>
<accession>A0ABY6I1K1</accession>
<proteinExistence type="predicted"/>
<evidence type="ECO:0000313" key="3">
    <source>
        <dbReference type="Proteomes" id="UP001208689"/>
    </source>
</evidence>
<reference evidence="2" key="1">
    <citation type="submission" date="2022-09" db="EMBL/GenBank/DDBJ databases">
        <title>Actin cytoskeleton and complex cell architecture in an #Asgard archaeon.</title>
        <authorList>
            <person name="Ponce Toledo R.I."/>
            <person name="Schleper C."/>
            <person name="Rodrigues Oliveira T."/>
            <person name="Wollweber F."/>
            <person name="Xu J."/>
            <person name="Rittmann S."/>
            <person name="Klingl A."/>
            <person name="Pilhofer M."/>
        </authorList>
    </citation>
    <scope>NUCLEOTIDE SEQUENCE</scope>
    <source>
        <strain evidence="2">B-35</strain>
    </source>
</reference>
<dbReference type="InterPro" id="IPR011152">
    <property type="entry name" value="Pesterase_MJ0912"/>
</dbReference>
<dbReference type="Pfam" id="PF12850">
    <property type="entry name" value="Metallophos_2"/>
    <property type="match status" value="1"/>
</dbReference>
<keyword evidence="3" id="KW-1185">Reference proteome</keyword>
<dbReference type="PANTHER" id="PTHR42850">
    <property type="entry name" value="METALLOPHOSPHOESTERASE"/>
    <property type="match status" value="1"/>
</dbReference>
<evidence type="ECO:0000259" key="1">
    <source>
        <dbReference type="Pfam" id="PF12850"/>
    </source>
</evidence>
<dbReference type="InterPro" id="IPR050126">
    <property type="entry name" value="Ap4A_hydrolase"/>
</dbReference>
<protein>
    <recommendedName>
        <fullName evidence="1">Calcineurin-like phosphoesterase domain-containing protein</fullName>
    </recommendedName>
</protein>
<dbReference type="Proteomes" id="UP001208689">
    <property type="component" value="Chromosome"/>
</dbReference>